<dbReference type="GO" id="GO:0006508">
    <property type="term" value="P:proteolysis"/>
    <property type="evidence" value="ECO:0007669"/>
    <property type="project" value="InterPro"/>
</dbReference>
<comment type="caution">
    <text evidence="2">The sequence shown here is derived from an EMBL/GenBank/DDBJ whole genome shotgun (WGS) entry which is preliminary data.</text>
</comment>
<feature type="domain" description="Peptidase C14 caspase" evidence="1">
    <location>
        <begin position="7"/>
        <end position="281"/>
    </location>
</feature>
<dbReference type="InterPro" id="IPR050452">
    <property type="entry name" value="Metacaspase"/>
</dbReference>
<organism evidence="2 3">
    <name type="scientific">Microlunatus parietis</name>
    <dbReference type="NCBI Taxonomy" id="682979"/>
    <lineage>
        <taxon>Bacteria</taxon>
        <taxon>Bacillati</taxon>
        <taxon>Actinomycetota</taxon>
        <taxon>Actinomycetes</taxon>
        <taxon>Propionibacteriales</taxon>
        <taxon>Propionibacteriaceae</taxon>
        <taxon>Microlunatus</taxon>
    </lineage>
</organism>
<evidence type="ECO:0000259" key="1">
    <source>
        <dbReference type="Pfam" id="PF00656"/>
    </source>
</evidence>
<sequence>MATVKGLLVGIDDYGDPRNNLDSCVADVAHVRTRLERDYGFPPENITTLIDAEATLANVRTALDALFTDVGPEDRLIFMYSGHGYQVAENDALTEVLVLRDGFFTDDELSQRTAGLPPAVLTVISDSCHSGGMQKFFVTAGGGEVTRAKVWLPTDDQAIALNTALSSGTVKKFAPFGAKMITTNPVAAAEKGLGSADVQDQDAKAFDDEEGQPRLNALLLTACREDETASARRSDTKGLSAFTYALGKSLDALGIDAAPMDLHREAERILTELGFQQRPLIFEPPAAPEMAETSFVLGKAKTPLMITSTHDLAAQIRAAIEQALTEQRKDKIMTTTTVSTNGQVDEKFLQLLPALIGPAVNIIGNLFKEYQPAVAAPAPKAAAVTVPDEKFLELLPDLIPPALSIIETLFKNYQPTVVEPASTGSGDAKFFPFPGLPSLPGLPGLPGGDLFGSVLGGLFKAYQSNGQPTAQKTATPAVPDEKWLQFLPIVLPPLVEGISSLLKDYQPKPVLAA</sequence>
<dbReference type="PANTHER" id="PTHR48104">
    <property type="entry name" value="METACASPASE-4"/>
    <property type="match status" value="1"/>
</dbReference>
<evidence type="ECO:0000313" key="3">
    <source>
        <dbReference type="Proteomes" id="UP000569914"/>
    </source>
</evidence>
<dbReference type="AlphaFoldDB" id="A0A7Y9LAE5"/>
<reference evidence="2 3" key="1">
    <citation type="submission" date="2020-07" db="EMBL/GenBank/DDBJ databases">
        <title>Sequencing the genomes of 1000 actinobacteria strains.</title>
        <authorList>
            <person name="Klenk H.-P."/>
        </authorList>
    </citation>
    <scope>NUCLEOTIDE SEQUENCE [LARGE SCALE GENOMIC DNA]</scope>
    <source>
        <strain evidence="2 3">DSM 22083</strain>
    </source>
</reference>
<name>A0A7Y9LAE5_9ACTN</name>
<evidence type="ECO:0000313" key="2">
    <source>
        <dbReference type="EMBL" id="NYE70592.1"/>
    </source>
</evidence>
<dbReference type="RefSeq" id="WP_179750180.1">
    <property type="nucleotide sequence ID" value="NZ_JACCBU010000001.1"/>
</dbReference>
<dbReference type="GO" id="GO:0004197">
    <property type="term" value="F:cysteine-type endopeptidase activity"/>
    <property type="evidence" value="ECO:0007669"/>
    <property type="project" value="InterPro"/>
</dbReference>
<dbReference type="PANTHER" id="PTHR48104:SF30">
    <property type="entry name" value="METACASPASE-1"/>
    <property type="match status" value="1"/>
</dbReference>
<dbReference type="Proteomes" id="UP000569914">
    <property type="component" value="Unassembled WGS sequence"/>
</dbReference>
<dbReference type="InterPro" id="IPR011600">
    <property type="entry name" value="Pept_C14_caspase"/>
</dbReference>
<dbReference type="Pfam" id="PF00656">
    <property type="entry name" value="Peptidase_C14"/>
    <property type="match status" value="1"/>
</dbReference>
<proteinExistence type="predicted"/>
<protein>
    <recommendedName>
        <fullName evidence="1">Peptidase C14 caspase domain-containing protein</fullName>
    </recommendedName>
</protein>
<keyword evidence="3" id="KW-1185">Reference proteome</keyword>
<accession>A0A7Y9LAE5</accession>
<gene>
    <name evidence="2" type="ORF">BKA15_001921</name>
</gene>
<dbReference type="EMBL" id="JACCBU010000001">
    <property type="protein sequence ID" value="NYE70592.1"/>
    <property type="molecule type" value="Genomic_DNA"/>
</dbReference>
<dbReference type="Gene3D" id="3.40.50.1460">
    <property type="match status" value="1"/>
</dbReference>
<dbReference type="GO" id="GO:0005737">
    <property type="term" value="C:cytoplasm"/>
    <property type="evidence" value="ECO:0007669"/>
    <property type="project" value="TreeGrafter"/>
</dbReference>